<keyword evidence="2" id="KW-0805">Transcription regulation</keyword>
<evidence type="ECO:0000259" key="5">
    <source>
        <dbReference type="Pfam" id="PF04198"/>
    </source>
</evidence>
<dbReference type="InterPro" id="IPR051054">
    <property type="entry name" value="SorC_transcr_regulators"/>
</dbReference>
<organism evidence="6 7">
    <name type="scientific">Deinococcus metallilatus</name>
    <dbReference type="NCBI Taxonomy" id="1211322"/>
    <lineage>
        <taxon>Bacteria</taxon>
        <taxon>Thermotogati</taxon>
        <taxon>Deinococcota</taxon>
        <taxon>Deinococci</taxon>
        <taxon>Deinococcales</taxon>
        <taxon>Deinococcaceae</taxon>
        <taxon>Deinococcus</taxon>
    </lineage>
</organism>
<evidence type="ECO:0000256" key="4">
    <source>
        <dbReference type="ARBA" id="ARBA00023163"/>
    </source>
</evidence>
<accession>A0ABR6MNH3</accession>
<dbReference type="Gene3D" id="1.10.10.10">
    <property type="entry name" value="Winged helix-like DNA-binding domain superfamily/Winged helix DNA-binding domain"/>
    <property type="match status" value="1"/>
</dbReference>
<evidence type="ECO:0000313" key="7">
    <source>
        <dbReference type="Proteomes" id="UP000536909"/>
    </source>
</evidence>
<gene>
    <name evidence="6" type="ORF">HNQ10_000309</name>
</gene>
<dbReference type="InterPro" id="IPR037171">
    <property type="entry name" value="NagB/RpiA_transferase-like"/>
</dbReference>
<dbReference type="Proteomes" id="UP000536909">
    <property type="component" value="Unassembled WGS sequence"/>
</dbReference>
<keyword evidence="4" id="KW-0804">Transcription</keyword>
<dbReference type="EMBL" id="JACHFV010000001">
    <property type="protein sequence ID" value="MBB5293496.1"/>
    <property type="molecule type" value="Genomic_DNA"/>
</dbReference>
<proteinExistence type="inferred from homology"/>
<dbReference type="PANTHER" id="PTHR34294">
    <property type="entry name" value="TRANSCRIPTIONAL REGULATOR-RELATED"/>
    <property type="match status" value="1"/>
</dbReference>
<dbReference type="RefSeq" id="WP_206732965.1">
    <property type="nucleotide sequence ID" value="NZ_BSUI01000012.1"/>
</dbReference>
<dbReference type="PANTHER" id="PTHR34294:SF1">
    <property type="entry name" value="TRANSCRIPTIONAL REGULATOR LSRR"/>
    <property type="match status" value="1"/>
</dbReference>
<keyword evidence="3" id="KW-0238">DNA-binding</keyword>
<evidence type="ECO:0000256" key="2">
    <source>
        <dbReference type="ARBA" id="ARBA00023015"/>
    </source>
</evidence>
<dbReference type="Pfam" id="PF04198">
    <property type="entry name" value="Sugar-bind"/>
    <property type="match status" value="1"/>
</dbReference>
<feature type="domain" description="Sugar-binding" evidence="5">
    <location>
        <begin position="70"/>
        <end position="316"/>
    </location>
</feature>
<evidence type="ECO:0000313" key="6">
    <source>
        <dbReference type="EMBL" id="MBB5293496.1"/>
    </source>
</evidence>
<evidence type="ECO:0000256" key="1">
    <source>
        <dbReference type="ARBA" id="ARBA00010466"/>
    </source>
</evidence>
<name>A0ABR6MNH3_9DEIO</name>
<dbReference type="InterPro" id="IPR036388">
    <property type="entry name" value="WH-like_DNA-bd_sf"/>
</dbReference>
<protein>
    <submittedName>
        <fullName evidence="6">Lsr operon transcriptional repressor</fullName>
    </submittedName>
</protein>
<evidence type="ECO:0000256" key="3">
    <source>
        <dbReference type="ARBA" id="ARBA00023125"/>
    </source>
</evidence>
<dbReference type="InterPro" id="IPR007324">
    <property type="entry name" value="Sugar-bd_dom_put"/>
</dbReference>
<dbReference type="Gene3D" id="3.40.50.1360">
    <property type="match status" value="1"/>
</dbReference>
<comment type="caution">
    <text evidence="6">The sequence shown here is derived from an EMBL/GenBank/DDBJ whole genome shotgun (WGS) entry which is preliminary data.</text>
</comment>
<keyword evidence="7" id="KW-1185">Reference proteome</keyword>
<sequence>MALKAFESPITDVEMEDEELLSRAAWYYYHDGLTQADIGERLNLPRLKISRMLEKARRLGLIQVQVNSTYGSCLALERALTGRFGLHTSVVIPSLEGGHLNDRLGQAAAQYLMQTLKPGAMLAIGWGDTVTRALQRLAYTVASRNISIISLTGGVTGYLQGLGLPQIAAPNIHLIPAPIVASSATLAQALREEPQIAELFAMTRLAHAALVGIGATNAQATLVQSGYVSPAELTLFQRMGAVGDILGQFFDRSGTPLDIPLHQQLIGVSLEQLRGIPIRIGASGGSQKVAAMIGALRGGHINVLITDEETAAALLREDT</sequence>
<dbReference type="SUPFAM" id="SSF100950">
    <property type="entry name" value="NagB/RpiA/CoA transferase-like"/>
    <property type="match status" value="1"/>
</dbReference>
<comment type="similarity">
    <text evidence="1">Belongs to the SorC transcriptional regulatory family.</text>
</comment>
<reference evidence="6 7" key="1">
    <citation type="submission" date="2020-08" db="EMBL/GenBank/DDBJ databases">
        <title>Genomic Encyclopedia of Type Strains, Phase IV (KMG-IV): sequencing the most valuable type-strain genomes for metagenomic binning, comparative biology and taxonomic classification.</title>
        <authorList>
            <person name="Goeker M."/>
        </authorList>
    </citation>
    <scope>NUCLEOTIDE SEQUENCE [LARGE SCALE GENOMIC DNA]</scope>
    <source>
        <strain evidence="6 7">DSM 105434</strain>
    </source>
</reference>